<evidence type="ECO:0000313" key="5">
    <source>
        <dbReference type="EMBL" id="PHQ02935.1"/>
    </source>
</evidence>
<dbReference type="SUPFAM" id="SSF51197">
    <property type="entry name" value="Clavaminate synthase-like"/>
    <property type="match status" value="1"/>
</dbReference>
<evidence type="ECO:0000256" key="3">
    <source>
        <dbReference type="ARBA" id="ARBA00023004"/>
    </source>
</evidence>
<evidence type="ECO:0000313" key="6">
    <source>
        <dbReference type="Proteomes" id="UP000223291"/>
    </source>
</evidence>
<dbReference type="GO" id="GO:0046872">
    <property type="term" value="F:metal ion binding"/>
    <property type="evidence" value="ECO:0007669"/>
    <property type="project" value="UniProtKB-KW"/>
</dbReference>
<name>A0AAX0TS64_ACIBA</name>
<comment type="caution">
    <text evidence="5">The sequence shown here is derived from an EMBL/GenBank/DDBJ whole genome shotgun (WGS) entry which is preliminary data.</text>
</comment>
<dbReference type="Gene3D" id="2.60.120.650">
    <property type="entry name" value="Cupin"/>
    <property type="match status" value="1"/>
</dbReference>
<feature type="domain" description="JmjC" evidence="4">
    <location>
        <begin position="94"/>
        <end position="231"/>
    </location>
</feature>
<sequence length="386" mass="44961">MILDYFDNNFIDEFVANYNKSSWFYKKNIFNPDVLCNWSELNYTISILDSYNDVLMLGENGFVSPYNLFKDKKKRAQEISNVFNKYIFNGYTFVLNSAHTKHVKLAKFCLNLSQFLCTNTQANLYASWKNSRSPFGSHWDEQDTFIIQLEGSKKWKIYDFADLDPVNHKHTVKKSEKLLAEFTLQKGDVLYVPMGQIHSAETGDDISLHATIGIHRYTALDLLDWLKDDLSKIPEFRKRMPNINDKKQMEEFVSNFFSNLCKVQWSSNKIHNVMYHLKSNFKFNSLLNLPYVGIESADANFANQTFILNHFITYEKEHQNGLIITNGLKKWVVPKEISVSFNELLLGKPVHYSTLSREGYENGMQINYINKVCTDMIHAGIITIYN</sequence>
<accession>A0AAX0TS64</accession>
<evidence type="ECO:0000259" key="4">
    <source>
        <dbReference type="PROSITE" id="PS51184"/>
    </source>
</evidence>
<keyword evidence="2" id="KW-0479">Metal-binding</keyword>
<evidence type="ECO:0000256" key="2">
    <source>
        <dbReference type="ARBA" id="ARBA00022723"/>
    </source>
</evidence>
<dbReference type="InterPro" id="IPR039994">
    <property type="entry name" value="NO66-like"/>
</dbReference>
<gene>
    <name evidence="5" type="ORF">CPI82_10040</name>
</gene>
<organism evidence="5 6">
    <name type="scientific">Acinetobacter baumannii</name>
    <dbReference type="NCBI Taxonomy" id="470"/>
    <lineage>
        <taxon>Bacteria</taxon>
        <taxon>Pseudomonadati</taxon>
        <taxon>Pseudomonadota</taxon>
        <taxon>Gammaproteobacteria</taxon>
        <taxon>Moraxellales</taxon>
        <taxon>Moraxellaceae</taxon>
        <taxon>Acinetobacter</taxon>
        <taxon>Acinetobacter calcoaceticus/baumannii complex</taxon>
    </lineage>
</organism>
<dbReference type="GO" id="GO:0032453">
    <property type="term" value="F:histone H3K4 demethylase activity"/>
    <property type="evidence" value="ECO:0007669"/>
    <property type="project" value="TreeGrafter"/>
</dbReference>
<dbReference type="Pfam" id="PF08007">
    <property type="entry name" value="JmjC_2"/>
    <property type="match status" value="1"/>
</dbReference>
<dbReference type="PROSITE" id="PS51184">
    <property type="entry name" value="JMJC"/>
    <property type="match status" value="1"/>
</dbReference>
<dbReference type="GO" id="GO:0051864">
    <property type="term" value="F:histone H3K36 demethylase activity"/>
    <property type="evidence" value="ECO:0007669"/>
    <property type="project" value="TreeGrafter"/>
</dbReference>
<proteinExistence type="predicted"/>
<dbReference type="AlphaFoldDB" id="A0AAX0TS64"/>
<dbReference type="Proteomes" id="UP000223291">
    <property type="component" value="Unassembled WGS sequence"/>
</dbReference>
<dbReference type="PANTHER" id="PTHR13096:SF8">
    <property type="entry name" value="RIBOSOMAL OXYGENASE 1"/>
    <property type="match status" value="1"/>
</dbReference>
<dbReference type="InterPro" id="IPR003347">
    <property type="entry name" value="JmjC_dom"/>
</dbReference>
<keyword evidence="3" id="KW-0408">Iron</keyword>
<reference evidence="5 6" key="1">
    <citation type="submission" date="2017-09" db="EMBL/GenBank/DDBJ databases">
        <title>Draft genome of Acinetobacter baumannii strain I43, a mercury resistant bacteria.</title>
        <authorList>
            <person name="Siqueira K.A."/>
            <person name="Mello I.S."/>
            <person name="Mendes T.A."/>
            <person name="Soares M.A."/>
        </authorList>
    </citation>
    <scope>NUCLEOTIDE SEQUENCE [LARGE SCALE GENOMIC DNA]</scope>
    <source>
        <strain evidence="5 6">I43</strain>
    </source>
</reference>
<evidence type="ECO:0000256" key="1">
    <source>
        <dbReference type="ARBA" id="ARBA00001954"/>
    </source>
</evidence>
<dbReference type="RefSeq" id="WP_099349724.1">
    <property type="nucleotide sequence ID" value="NZ_JAGTAI010000030.1"/>
</dbReference>
<comment type="cofactor">
    <cofactor evidence="1">
        <name>Fe(2+)</name>
        <dbReference type="ChEBI" id="CHEBI:29033"/>
    </cofactor>
</comment>
<protein>
    <recommendedName>
        <fullName evidence="4">JmjC domain-containing protein</fullName>
    </recommendedName>
</protein>
<dbReference type="EMBL" id="NXDV01000006">
    <property type="protein sequence ID" value="PHQ02935.1"/>
    <property type="molecule type" value="Genomic_DNA"/>
</dbReference>
<dbReference type="PANTHER" id="PTHR13096">
    <property type="entry name" value="MINA53 MYC INDUCED NUCLEAR ANTIGEN"/>
    <property type="match status" value="1"/>
</dbReference>